<dbReference type="Pfam" id="PF00443">
    <property type="entry name" value="UCH"/>
    <property type="match status" value="1"/>
</dbReference>
<feature type="transmembrane region" description="Helical" evidence="2">
    <location>
        <begin position="240"/>
        <end position="259"/>
    </location>
</feature>
<keyword evidence="5" id="KW-1185">Reference proteome</keyword>
<feature type="transmembrane region" description="Helical" evidence="2">
    <location>
        <begin position="216"/>
        <end position="234"/>
    </location>
</feature>
<accession>A0A067QGH8</accession>
<keyword evidence="2" id="KW-0472">Membrane</keyword>
<dbReference type="eggNOG" id="KOG1868">
    <property type="taxonomic scope" value="Eukaryota"/>
</dbReference>
<dbReference type="AlphaFoldDB" id="A0A067QGH8"/>
<evidence type="ECO:0000256" key="2">
    <source>
        <dbReference type="SAM" id="Phobius"/>
    </source>
</evidence>
<dbReference type="InterPro" id="IPR001394">
    <property type="entry name" value="Peptidase_C19_UCH"/>
</dbReference>
<keyword evidence="2" id="KW-1133">Transmembrane helix</keyword>
<dbReference type="InterPro" id="IPR038765">
    <property type="entry name" value="Papain-like_cys_pep_sf"/>
</dbReference>
<feature type="region of interest" description="Disordered" evidence="1">
    <location>
        <begin position="1"/>
        <end position="45"/>
    </location>
</feature>
<dbReference type="STRING" id="136037.A0A067QGH8"/>
<gene>
    <name evidence="4" type="ORF">L798_03711</name>
</gene>
<organism evidence="4 5">
    <name type="scientific">Zootermopsis nevadensis</name>
    <name type="common">Dampwood termite</name>
    <dbReference type="NCBI Taxonomy" id="136037"/>
    <lineage>
        <taxon>Eukaryota</taxon>
        <taxon>Metazoa</taxon>
        <taxon>Ecdysozoa</taxon>
        <taxon>Arthropoda</taxon>
        <taxon>Hexapoda</taxon>
        <taxon>Insecta</taxon>
        <taxon>Pterygota</taxon>
        <taxon>Neoptera</taxon>
        <taxon>Polyneoptera</taxon>
        <taxon>Dictyoptera</taxon>
        <taxon>Blattodea</taxon>
        <taxon>Blattoidea</taxon>
        <taxon>Termitoidae</taxon>
        <taxon>Termopsidae</taxon>
        <taxon>Zootermopsis</taxon>
    </lineage>
</organism>
<keyword evidence="2" id="KW-0812">Transmembrane</keyword>
<evidence type="ECO:0000259" key="3">
    <source>
        <dbReference type="Pfam" id="PF00443"/>
    </source>
</evidence>
<name>A0A067QGH8_ZOONE</name>
<sequence>MKFQELKREAENRENWGALFGQSNGPQWPSAEKAPPSVGPNLREPNSYDKLEGRCLRLLLGLVGLAPSECCSAHSVYEGVLCGVHDANSGHAPNVSSITEAFIFLNKLEVKEDGTRTSTAVESFVVRTKAEATDGVNAAGRTALSFLERCKEKGNEFLERIVTADETMDAHSITEEAQEIQTNIGIQLTEFMEDNNITGLLRNPCLKWKKFGKIQAVVAIFFGLVNQGTAIYAAKKTGRTTTAGFIPMALSFVIAFFFATRRTPHTTSQGEQTLKPTRMKLKRFFTASQGAGRSRGTGEVAYLTIEDCSRALALKQLQGHRSIMQCLKNTPLADYFCSRGYDEDVTQGKVAKEVATVMLKLRSGELESTNCQDLKRDVDFLRNNFRGSEHQDSHEFLVVLMDLLHEDLGLQSEVKFGIAANIIGICLHWIKSMPDFFPSKISLEPFRAQECDD</sequence>
<evidence type="ECO:0000313" key="4">
    <source>
        <dbReference type="EMBL" id="KDR07007.1"/>
    </source>
</evidence>
<dbReference type="Proteomes" id="UP000027135">
    <property type="component" value="Unassembled WGS sequence"/>
</dbReference>
<evidence type="ECO:0000256" key="1">
    <source>
        <dbReference type="SAM" id="MobiDB-lite"/>
    </source>
</evidence>
<evidence type="ECO:0000313" key="5">
    <source>
        <dbReference type="Proteomes" id="UP000027135"/>
    </source>
</evidence>
<dbReference type="GO" id="GO:0016579">
    <property type="term" value="P:protein deubiquitination"/>
    <property type="evidence" value="ECO:0007669"/>
    <property type="project" value="InterPro"/>
</dbReference>
<proteinExistence type="predicted"/>
<dbReference type="EMBL" id="KK853522">
    <property type="protein sequence ID" value="KDR07007.1"/>
    <property type="molecule type" value="Genomic_DNA"/>
</dbReference>
<dbReference type="Gene3D" id="3.90.70.10">
    <property type="entry name" value="Cysteine proteinases"/>
    <property type="match status" value="1"/>
</dbReference>
<dbReference type="SUPFAM" id="SSF54001">
    <property type="entry name" value="Cysteine proteinases"/>
    <property type="match status" value="1"/>
</dbReference>
<reference evidence="4 5" key="1">
    <citation type="journal article" date="2014" name="Nat. Commun.">
        <title>Molecular traces of alternative social organization in a termite genome.</title>
        <authorList>
            <person name="Terrapon N."/>
            <person name="Li C."/>
            <person name="Robertson H.M."/>
            <person name="Ji L."/>
            <person name="Meng X."/>
            <person name="Booth W."/>
            <person name="Chen Z."/>
            <person name="Childers C.P."/>
            <person name="Glastad K.M."/>
            <person name="Gokhale K."/>
            <person name="Gowin J."/>
            <person name="Gronenberg W."/>
            <person name="Hermansen R.A."/>
            <person name="Hu H."/>
            <person name="Hunt B.G."/>
            <person name="Huylmans A.K."/>
            <person name="Khalil S.M."/>
            <person name="Mitchell R.D."/>
            <person name="Munoz-Torres M.C."/>
            <person name="Mustard J.A."/>
            <person name="Pan H."/>
            <person name="Reese J.T."/>
            <person name="Scharf M.E."/>
            <person name="Sun F."/>
            <person name="Vogel H."/>
            <person name="Xiao J."/>
            <person name="Yang W."/>
            <person name="Yang Z."/>
            <person name="Yang Z."/>
            <person name="Zhou J."/>
            <person name="Zhu J."/>
            <person name="Brent C.S."/>
            <person name="Elsik C.G."/>
            <person name="Goodisman M.A."/>
            <person name="Liberles D.A."/>
            <person name="Roe R.M."/>
            <person name="Vargo E.L."/>
            <person name="Vilcinskas A."/>
            <person name="Wang J."/>
            <person name="Bornberg-Bauer E."/>
            <person name="Korb J."/>
            <person name="Zhang G."/>
            <person name="Liebig J."/>
        </authorList>
    </citation>
    <scope>NUCLEOTIDE SEQUENCE [LARGE SCALE GENOMIC DNA]</scope>
    <source>
        <tissue evidence="4">Whole organism</tissue>
    </source>
</reference>
<dbReference type="GO" id="GO:0004843">
    <property type="term" value="F:cysteine-type deubiquitinase activity"/>
    <property type="evidence" value="ECO:0007669"/>
    <property type="project" value="InterPro"/>
</dbReference>
<protein>
    <submittedName>
        <fullName evidence="4">Ubiquitin carboxyl-terminal hydrolase 8</fullName>
    </submittedName>
</protein>
<keyword evidence="4" id="KW-0378">Hydrolase</keyword>
<feature type="domain" description="Peptidase C19 ubiquitin carboxyl-terminal hydrolase" evidence="3">
    <location>
        <begin position="322"/>
        <end position="410"/>
    </location>
</feature>
<dbReference type="InParanoid" id="A0A067QGH8"/>
<feature type="compositionally biased region" description="Basic and acidic residues" evidence="1">
    <location>
        <begin position="1"/>
        <end position="14"/>
    </location>
</feature>